<name>A0A840YJ47_9SPHN</name>
<reference evidence="2 3" key="1">
    <citation type="submission" date="2020-08" db="EMBL/GenBank/DDBJ databases">
        <title>Genomic Encyclopedia of Type Strains, Phase IV (KMG-IV): sequencing the most valuable type-strain genomes for metagenomic binning, comparative biology and taxonomic classification.</title>
        <authorList>
            <person name="Goeker M."/>
        </authorList>
    </citation>
    <scope>NUCLEOTIDE SEQUENCE [LARGE SCALE GENOMIC DNA]</scope>
    <source>
        <strain evidence="2 3">DSM 26736</strain>
    </source>
</reference>
<protein>
    <submittedName>
        <fullName evidence="2">Uncharacterized protein</fullName>
    </submittedName>
</protein>
<dbReference type="RefSeq" id="WP_425506395.1">
    <property type="nucleotide sequence ID" value="NZ_JACIJF010000001.1"/>
</dbReference>
<comment type="caution">
    <text evidence="2">The sequence shown here is derived from an EMBL/GenBank/DDBJ whole genome shotgun (WGS) entry which is preliminary data.</text>
</comment>
<dbReference type="AlphaFoldDB" id="A0A840YJ47"/>
<organism evidence="2 3">
    <name type="scientific">Sphingomonas xinjiangensis</name>
    <dbReference type="NCBI Taxonomy" id="643568"/>
    <lineage>
        <taxon>Bacteria</taxon>
        <taxon>Pseudomonadati</taxon>
        <taxon>Pseudomonadota</taxon>
        <taxon>Alphaproteobacteria</taxon>
        <taxon>Sphingomonadales</taxon>
        <taxon>Sphingomonadaceae</taxon>
        <taxon>Sphingomonas</taxon>
    </lineage>
</organism>
<keyword evidence="3" id="KW-1185">Reference proteome</keyword>
<feature type="region of interest" description="Disordered" evidence="1">
    <location>
        <begin position="1"/>
        <end position="25"/>
    </location>
</feature>
<accession>A0A840YJ47</accession>
<gene>
    <name evidence="2" type="ORF">FHT02_000012</name>
</gene>
<evidence type="ECO:0000256" key="1">
    <source>
        <dbReference type="SAM" id="MobiDB-lite"/>
    </source>
</evidence>
<sequence>MAAKMTNPKPLASLSSTLLARKGQARPAMRPQGFIGLSATAAQEDLGWNDMGDDALYPKLNEAPAAEPAVLQQREVLSKQFAEAEPPAEAAEPAPALPRATVAQIARDVSARTTKAAFTLRLDQQRHLRLRLASAVTRRSAQQLVCQALDQFLESLTDVEALARQAGPANAKA</sequence>
<proteinExistence type="predicted"/>
<evidence type="ECO:0000313" key="2">
    <source>
        <dbReference type="EMBL" id="MBB5708806.1"/>
    </source>
</evidence>
<dbReference type="EMBL" id="JACIJF010000001">
    <property type="protein sequence ID" value="MBB5708806.1"/>
    <property type="molecule type" value="Genomic_DNA"/>
</dbReference>
<dbReference type="Proteomes" id="UP000527143">
    <property type="component" value="Unassembled WGS sequence"/>
</dbReference>
<evidence type="ECO:0000313" key="3">
    <source>
        <dbReference type="Proteomes" id="UP000527143"/>
    </source>
</evidence>